<dbReference type="InterPro" id="IPR000281">
    <property type="entry name" value="HTH_RpiR"/>
</dbReference>
<dbReference type="AlphaFoldDB" id="A0A415ENZ2"/>
<dbReference type="Pfam" id="PF01418">
    <property type="entry name" value="HTH_6"/>
    <property type="match status" value="1"/>
</dbReference>
<dbReference type="SUPFAM" id="SSF46689">
    <property type="entry name" value="Homeodomain-like"/>
    <property type="match status" value="1"/>
</dbReference>
<dbReference type="SUPFAM" id="SSF53697">
    <property type="entry name" value="SIS domain"/>
    <property type="match status" value="1"/>
</dbReference>
<evidence type="ECO:0000313" key="2">
    <source>
        <dbReference type="EMBL" id="RHK04565.1"/>
    </source>
</evidence>
<dbReference type="InterPro" id="IPR046348">
    <property type="entry name" value="SIS_dom_sf"/>
</dbReference>
<dbReference type="Gene3D" id="1.10.10.10">
    <property type="entry name" value="Winged helix-like DNA-binding domain superfamily/Winged helix DNA-binding domain"/>
    <property type="match status" value="1"/>
</dbReference>
<dbReference type="GO" id="GO:0003677">
    <property type="term" value="F:DNA binding"/>
    <property type="evidence" value="ECO:0007669"/>
    <property type="project" value="InterPro"/>
</dbReference>
<dbReference type="InterPro" id="IPR009057">
    <property type="entry name" value="Homeodomain-like_sf"/>
</dbReference>
<organism evidence="2 3">
    <name type="scientific">Enterococcus casseliflavus</name>
    <name type="common">Enterococcus flavescens</name>
    <dbReference type="NCBI Taxonomy" id="37734"/>
    <lineage>
        <taxon>Bacteria</taxon>
        <taxon>Bacillati</taxon>
        <taxon>Bacillota</taxon>
        <taxon>Bacilli</taxon>
        <taxon>Lactobacillales</taxon>
        <taxon>Enterococcaceae</taxon>
        <taxon>Enterococcus</taxon>
    </lineage>
</organism>
<dbReference type="EMBL" id="QRMZ01000027">
    <property type="protein sequence ID" value="RHK04565.1"/>
    <property type="molecule type" value="Genomic_DNA"/>
</dbReference>
<dbReference type="InterPro" id="IPR036388">
    <property type="entry name" value="WH-like_DNA-bd_sf"/>
</dbReference>
<dbReference type="GO" id="GO:0003700">
    <property type="term" value="F:DNA-binding transcription factor activity"/>
    <property type="evidence" value="ECO:0007669"/>
    <property type="project" value="InterPro"/>
</dbReference>
<accession>A0A415ENZ2</accession>
<gene>
    <name evidence="2" type="ORF">DW084_16010</name>
</gene>
<dbReference type="RefSeq" id="WP_061053535.1">
    <property type="nucleotide sequence ID" value="NZ_JAIPTN010000002.1"/>
</dbReference>
<dbReference type="PROSITE" id="PS51071">
    <property type="entry name" value="HTH_RPIR"/>
    <property type="match status" value="1"/>
</dbReference>
<protein>
    <submittedName>
        <fullName evidence="2">MurR/RpiR family transcriptional regulator</fullName>
    </submittedName>
</protein>
<dbReference type="PANTHER" id="PTHR30514">
    <property type="entry name" value="GLUCOKINASE"/>
    <property type="match status" value="1"/>
</dbReference>
<dbReference type="GO" id="GO:1901135">
    <property type="term" value="P:carbohydrate derivative metabolic process"/>
    <property type="evidence" value="ECO:0007669"/>
    <property type="project" value="InterPro"/>
</dbReference>
<dbReference type="PANTHER" id="PTHR30514:SF1">
    <property type="entry name" value="HTH-TYPE TRANSCRIPTIONAL REGULATOR HEXR-RELATED"/>
    <property type="match status" value="1"/>
</dbReference>
<evidence type="ECO:0000259" key="1">
    <source>
        <dbReference type="PROSITE" id="PS51071"/>
    </source>
</evidence>
<sequence length="268" mass="31717">MKTTSQVYIRLNEHLFKCKKYDLNFLITKLLIERIDEFPAIYIEEIAYAAQTTPASITKFCKKLGYASFKEMRNDLTIYFEQEYHLANTMFEGMLANLDTKSEVSEMVDQFLAREYMVQKQIFDQFDQHQCTRIAEEMKRKKRVAILGNSYSFSVVNLLRELLSQMGYIVFEVNRNAEDQLIDQVLRETDICFVINLTGSWIDKKAYLLEKNTCQKVLLTFSEQAAQSSLFEERVLFKEVVPLMSSNYYSQKVLHLWMIFMIMNMRKE</sequence>
<proteinExistence type="predicted"/>
<reference evidence="2 3" key="1">
    <citation type="submission" date="2018-08" db="EMBL/GenBank/DDBJ databases">
        <title>A genome reference for cultivated species of the human gut microbiota.</title>
        <authorList>
            <person name="Zou Y."/>
            <person name="Xue W."/>
            <person name="Luo G."/>
        </authorList>
    </citation>
    <scope>NUCLEOTIDE SEQUENCE [LARGE SCALE GENOMIC DNA]</scope>
    <source>
        <strain evidence="2 3">AF48-16</strain>
    </source>
</reference>
<feature type="domain" description="HTH rpiR-type" evidence="1">
    <location>
        <begin position="7"/>
        <end position="83"/>
    </location>
</feature>
<name>A0A415ENZ2_ENTCA</name>
<dbReference type="GO" id="GO:0097367">
    <property type="term" value="F:carbohydrate derivative binding"/>
    <property type="evidence" value="ECO:0007669"/>
    <property type="project" value="InterPro"/>
</dbReference>
<comment type="caution">
    <text evidence="2">The sequence shown here is derived from an EMBL/GenBank/DDBJ whole genome shotgun (WGS) entry which is preliminary data.</text>
</comment>
<dbReference type="Gene3D" id="3.40.50.10490">
    <property type="entry name" value="Glucose-6-phosphate isomerase like protein, domain 1"/>
    <property type="match status" value="1"/>
</dbReference>
<evidence type="ECO:0000313" key="3">
    <source>
        <dbReference type="Proteomes" id="UP000286288"/>
    </source>
</evidence>
<dbReference type="Proteomes" id="UP000286288">
    <property type="component" value="Unassembled WGS sequence"/>
</dbReference>
<dbReference type="InterPro" id="IPR047640">
    <property type="entry name" value="RpiR-like"/>
</dbReference>